<dbReference type="Proteomes" id="UP001596395">
    <property type="component" value="Unassembled WGS sequence"/>
</dbReference>
<dbReference type="EMBL" id="JBHSXN010000002">
    <property type="protein sequence ID" value="MFC6953928.1"/>
    <property type="molecule type" value="Genomic_DNA"/>
</dbReference>
<name>A0ABD5VJP9_9EURY</name>
<feature type="transmembrane region" description="Helical" evidence="1">
    <location>
        <begin position="40"/>
        <end position="61"/>
    </location>
</feature>
<evidence type="ECO:0000313" key="4">
    <source>
        <dbReference type="Proteomes" id="UP001596395"/>
    </source>
</evidence>
<keyword evidence="1" id="KW-0472">Membrane</keyword>
<keyword evidence="1" id="KW-0812">Transmembrane</keyword>
<dbReference type="AlphaFoldDB" id="A0ABD5VJP9"/>
<feature type="transmembrane region" description="Helical" evidence="1">
    <location>
        <begin position="73"/>
        <end position="93"/>
    </location>
</feature>
<protein>
    <recommendedName>
        <fullName evidence="2">DUF7991 domain-containing protein</fullName>
    </recommendedName>
</protein>
<reference evidence="3 4" key="1">
    <citation type="journal article" date="2019" name="Int. J. Syst. Evol. Microbiol.">
        <title>The Global Catalogue of Microorganisms (GCM) 10K type strain sequencing project: providing services to taxonomists for standard genome sequencing and annotation.</title>
        <authorList>
            <consortium name="The Broad Institute Genomics Platform"/>
            <consortium name="The Broad Institute Genome Sequencing Center for Infectious Disease"/>
            <person name="Wu L."/>
            <person name="Ma J."/>
        </authorList>
    </citation>
    <scope>NUCLEOTIDE SEQUENCE [LARGE SCALE GENOMIC DNA]</scope>
    <source>
        <strain evidence="3 4">GX26</strain>
    </source>
</reference>
<dbReference type="InterPro" id="IPR058304">
    <property type="entry name" value="DUF7991"/>
</dbReference>
<gene>
    <name evidence="3" type="ORF">ACFQGB_13735</name>
</gene>
<keyword evidence="4" id="KW-1185">Reference proteome</keyword>
<feature type="domain" description="DUF7991" evidence="2">
    <location>
        <begin position="1"/>
        <end position="103"/>
    </location>
</feature>
<dbReference type="RefSeq" id="WP_227133426.1">
    <property type="nucleotide sequence ID" value="NZ_JAZAQL010000002.1"/>
</dbReference>
<accession>A0ABD5VJP9</accession>
<evidence type="ECO:0000313" key="3">
    <source>
        <dbReference type="EMBL" id="MFC6953928.1"/>
    </source>
</evidence>
<organism evidence="3 4">
    <name type="scientific">Halorubellus litoreus</name>
    <dbReference type="NCBI Taxonomy" id="755308"/>
    <lineage>
        <taxon>Archaea</taxon>
        <taxon>Methanobacteriati</taxon>
        <taxon>Methanobacteriota</taxon>
        <taxon>Stenosarchaea group</taxon>
        <taxon>Halobacteria</taxon>
        <taxon>Halobacteriales</taxon>
        <taxon>Halorubellaceae</taxon>
        <taxon>Halorubellus</taxon>
    </lineage>
</organism>
<sequence length="108" mass="11447">MVTTVGLVGIGVLVVVHTALAALVTRLFRNRLETGWGSAIYAAVGGAFVLFVSTLVLSGIFGIGGNLGSRYTAVLVVIAMPLMLGITFDYFWMPSPDEVELPESLDSR</sequence>
<evidence type="ECO:0000256" key="1">
    <source>
        <dbReference type="SAM" id="Phobius"/>
    </source>
</evidence>
<evidence type="ECO:0000259" key="2">
    <source>
        <dbReference type="Pfam" id="PF25953"/>
    </source>
</evidence>
<proteinExistence type="predicted"/>
<comment type="caution">
    <text evidence="3">The sequence shown here is derived from an EMBL/GenBank/DDBJ whole genome shotgun (WGS) entry which is preliminary data.</text>
</comment>
<dbReference type="Pfam" id="PF25953">
    <property type="entry name" value="DUF7991"/>
    <property type="match status" value="1"/>
</dbReference>
<keyword evidence="1" id="KW-1133">Transmembrane helix</keyword>